<dbReference type="RefSeq" id="WP_186877484.1">
    <property type="nucleotide sequence ID" value="NZ_JACOPN010000001.1"/>
</dbReference>
<evidence type="ECO:0000313" key="4">
    <source>
        <dbReference type="Proteomes" id="UP000602260"/>
    </source>
</evidence>
<dbReference type="EMBL" id="JACOPN010000001">
    <property type="protein sequence ID" value="MBC5715982.1"/>
    <property type="molecule type" value="Genomic_DNA"/>
</dbReference>
<name>A0A8J6M443_9FIRM</name>
<dbReference type="Proteomes" id="UP000602260">
    <property type="component" value="Unassembled WGS sequence"/>
</dbReference>
<comment type="caution">
    <text evidence="3">The sequence shown here is derived from an EMBL/GenBank/DDBJ whole genome shotgun (WGS) entry which is preliminary data.</text>
</comment>
<reference evidence="3" key="1">
    <citation type="submission" date="2020-08" db="EMBL/GenBank/DDBJ databases">
        <title>Genome public.</title>
        <authorList>
            <person name="Liu C."/>
            <person name="Sun Q."/>
        </authorList>
    </citation>
    <scope>NUCLEOTIDE SEQUENCE</scope>
    <source>
        <strain evidence="3">BX5</strain>
    </source>
</reference>
<dbReference type="InterPro" id="IPR032465">
    <property type="entry name" value="ACMSD"/>
</dbReference>
<dbReference type="GO" id="GO:0005737">
    <property type="term" value="C:cytoplasm"/>
    <property type="evidence" value="ECO:0007669"/>
    <property type="project" value="TreeGrafter"/>
</dbReference>
<dbReference type="SUPFAM" id="SSF51556">
    <property type="entry name" value="Metallo-dependent hydrolases"/>
    <property type="match status" value="1"/>
</dbReference>
<dbReference type="CDD" id="cd01292">
    <property type="entry name" value="metallo-dependent_hydrolases"/>
    <property type="match status" value="1"/>
</dbReference>
<evidence type="ECO:0000259" key="2">
    <source>
        <dbReference type="Pfam" id="PF04909"/>
    </source>
</evidence>
<organism evidence="3 4">
    <name type="scientific">Flintibacter faecis</name>
    <dbReference type="NCBI Taxonomy" id="2763047"/>
    <lineage>
        <taxon>Bacteria</taxon>
        <taxon>Bacillati</taxon>
        <taxon>Bacillota</taxon>
        <taxon>Clostridia</taxon>
        <taxon>Eubacteriales</taxon>
        <taxon>Flintibacter</taxon>
    </lineage>
</organism>
<dbReference type="AlphaFoldDB" id="A0A8J6M443"/>
<dbReference type="GO" id="GO:0016787">
    <property type="term" value="F:hydrolase activity"/>
    <property type="evidence" value="ECO:0007669"/>
    <property type="project" value="InterPro"/>
</dbReference>
<keyword evidence="1" id="KW-0456">Lyase</keyword>
<accession>A0A8J6M443</accession>
<dbReference type="PANTHER" id="PTHR21240:SF28">
    <property type="entry name" value="ISO-OROTATE DECARBOXYLASE (EUROFUNG)"/>
    <property type="match status" value="1"/>
</dbReference>
<dbReference type="InterPro" id="IPR032466">
    <property type="entry name" value="Metal_Hydrolase"/>
</dbReference>
<dbReference type="Gene3D" id="3.20.20.140">
    <property type="entry name" value="Metal-dependent hydrolases"/>
    <property type="match status" value="1"/>
</dbReference>
<dbReference type="GO" id="GO:0016831">
    <property type="term" value="F:carboxy-lyase activity"/>
    <property type="evidence" value="ECO:0007669"/>
    <property type="project" value="InterPro"/>
</dbReference>
<gene>
    <name evidence="3" type="ORF">H8S55_01340</name>
</gene>
<sequence>MIVDIHTHTFPQAIAAATIEKLAGMSHLSPFTHGSNANLAASMARAGVDRSIVLPVATNPAKVSHINDAAAKVNESYAQTGIFSFGCMHPDAPNWKEELSRVERLGLKGIKLHPIYQSVDLDDPRFLRILDRCGELGLVALVHAGLDIGIPGKVNASPEMSLNAIKQVGPVKLILAHMGGWRNWDQVEQLLSDTPVRLDTAFTLGDMAPANDGFYSPEELHMMGAEQFTRMIRLFGYERIYFGTDSPWGGQKESLDLIRALPLPQDQLDAILGGNAQKLLDLT</sequence>
<dbReference type="Pfam" id="PF04909">
    <property type="entry name" value="Amidohydro_2"/>
    <property type="match status" value="1"/>
</dbReference>
<dbReference type="InterPro" id="IPR006680">
    <property type="entry name" value="Amidohydro-rel"/>
</dbReference>
<dbReference type="PANTHER" id="PTHR21240">
    <property type="entry name" value="2-AMINO-3-CARBOXYLMUCONATE-6-SEMIALDEHYDE DECARBOXYLASE"/>
    <property type="match status" value="1"/>
</dbReference>
<evidence type="ECO:0000256" key="1">
    <source>
        <dbReference type="ARBA" id="ARBA00023239"/>
    </source>
</evidence>
<feature type="domain" description="Amidohydrolase-related" evidence="2">
    <location>
        <begin position="57"/>
        <end position="282"/>
    </location>
</feature>
<protein>
    <submittedName>
        <fullName evidence="3">Amidohydrolase family protein</fullName>
    </submittedName>
</protein>
<keyword evidence="4" id="KW-1185">Reference proteome</keyword>
<dbReference type="GO" id="GO:0019748">
    <property type="term" value="P:secondary metabolic process"/>
    <property type="evidence" value="ECO:0007669"/>
    <property type="project" value="TreeGrafter"/>
</dbReference>
<evidence type="ECO:0000313" key="3">
    <source>
        <dbReference type="EMBL" id="MBC5715982.1"/>
    </source>
</evidence>
<proteinExistence type="predicted"/>